<sequence>MACGEKPMSNKAKKKRAKHFFWGIMKKQLPKLPSKKTFKIADLPEDPPPYSEAY</sequence>
<accession>X1QLZ7</accession>
<organism evidence="1">
    <name type="scientific">marine sediment metagenome</name>
    <dbReference type="NCBI Taxonomy" id="412755"/>
    <lineage>
        <taxon>unclassified sequences</taxon>
        <taxon>metagenomes</taxon>
        <taxon>ecological metagenomes</taxon>
    </lineage>
</organism>
<gene>
    <name evidence="1" type="ORF">S12H4_02986</name>
</gene>
<dbReference type="EMBL" id="BARW01000794">
    <property type="protein sequence ID" value="GAI69532.1"/>
    <property type="molecule type" value="Genomic_DNA"/>
</dbReference>
<evidence type="ECO:0000313" key="1">
    <source>
        <dbReference type="EMBL" id="GAI69532.1"/>
    </source>
</evidence>
<comment type="caution">
    <text evidence="1">The sequence shown here is derived from an EMBL/GenBank/DDBJ whole genome shotgun (WGS) entry which is preliminary data.</text>
</comment>
<reference evidence="1" key="1">
    <citation type="journal article" date="2014" name="Front. Microbiol.">
        <title>High frequency of phylogenetically diverse reductive dehalogenase-homologous genes in deep subseafloor sedimentary metagenomes.</title>
        <authorList>
            <person name="Kawai M."/>
            <person name="Futagami T."/>
            <person name="Toyoda A."/>
            <person name="Takaki Y."/>
            <person name="Nishi S."/>
            <person name="Hori S."/>
            <person name="Arai W."/>
            <person name="Tsubouchi T."/>
            <person name="Morono Y."/>
            <person name="Uchiyama I."/>
            <person name="Ito T."/>
            <person name="Fujiyama A."/>
            <person name="Inagaki F."/>
            <person name="Takami H."/>
        </authorList>
    </citation>
    <scope>NUCLEOTIDE SEQUENCE</scope>
    <source>
        <strain evidence="1">Expedition CK06-06</strain>
    </source>
</reference>
<protein>
    <submittedName>
        <fullName evidence="1">Uncharacterized protein</fullName>
    </submittedName>
</protein>
<name>X1QLZ7_9ZZZZ</name>
<proteinExistence type="predicted"/>
<dbReference type="AlphaFoldDB" id="X1QLZ7"/>